<evidence type="ECO:0000313" key="3">
    <source>
        <dbReference type="EMBL" id="KAF7707861.1"/>
    </source>
</evidence>
<dbReference type="Pfam" id="PF25817">
    <property type="entry name" value="ICE1_C"/>
    <property type="match status" value="1"/>
</dbReference>
<gene>
    <name evidence="3" type="ORF">HF521_016918</name>
</gene>
<feature type="region of interest" description="Disordered" evidence="1">
    <location>
        <begin position="145"/>
        <end position="166"/>
    </location>
</feature>
<evidence type="ECO:0000259" key="2">
    <source>
        <dbReference type="Pfam" id="PF25817"/>
    </source>
</evidence>
<dbReference type="AlphaFoldDB" id="A0A8T0BKR6"/>
<evidence type="ECO:0000313" key="4">
    <source>
        <dbReference type="Proteomes" id="UP000606274"/>
    </source>
</evidence>
<reference evidence="3" key="1">
    <citation type="submission" date="2020-08" db="EMBL/GenBank/DDBJ databases">
        <title>Chromosome-level assembly of Southern catfish (Silurus meridionalis) provides insights into visual adaptation to the nocturnal and benthic lifestyles.</title>
        <authorList>
            <person name="Zhang Y."/>
            <person name="Wang D."/>
            <person name="Peng Z."/>
        </authorList>
    </citation>
    <scope>NUCLEOTIDE SEQUENCE</scope>
    <source>
        <strain evidence="3">SWU-2019-XX</strain>
        <tissue evidence="3">Muscle</tissue>
    </source>
</reference>
<comment type="caution">
    <text evidence="3">The sequence shown here is derived from an EMBL/GenBank/DDBJ whole genome shotgun (WGS) entry which is preliminary data.</text>
</comment>
<dbReference type="EMBL" id="JABFDY010000004">
    <property type="protein sequence ID" value="KAF7707861.1"/>
    <property type="molecule type" value="Genomic_DNA"/>
</dbReference>
<protein>
    <recommendedName>
        <fullName evidence="2">Little elongation complex subunit 1 C-terminal domain-containing protein</fullName>
    </recommendedName>
</protein>
<evidence type="ECO:0000256" key="1">
    <source>
        <dbReference type="SAM" id="MobiDB-lite"/>
    </source>
</evidence>
<sequence>MLKELLLNSKLVLVSPPQLELELQLVSSPQLELELQLVSPPQLDLELQLVSPPQLELELGGGTWPFLVGGAICLVKSDNDRDSGMLNSYAAPRGRLVQNGLKENVAASVEDLTKSITEFRGQNDLPWELQLAVVYATHDLAPSSPTLWNRGRKTSQSPFLQPSPSA</sequence>
<feature type="domain" description="Little elongation complex subunit 1 C-terminal" evidence="2">
    <location>
        <begin position="94"/>
        <end position="146"/>
    </location>
</feature>
<name>A0A8T0BKR6_SILME</name>
<dbReference type="InterPro" id="IPR057881">
    <property type="entry name" value="ICE1_C"/>
</dbReference>
<dbReference type="Proteomes" id="UP000606274">
    <property type="component" value="Unassembled WGS sequence"/>
</dbReference>
<organism evidence="3 4">
    <name type="scientific">Silurus meridionalis</name>
    <name type="common">Southern catfish</name>
    <name type="synonym">Silurus soldatovi meridionalis</name>
    <dbReference type="NCBI Taxonomy" id="175797"/>
    <lineage>
        <taxon>Eukaryota</taxon>
        <taxon>Metazoa</taxon>
        <taxon>Chordata</taxon>
        <taxon>Craniata</taxon>
        <taxon>Vertebrata</taxon>
        <taxon>Euteleostomi</taxon>
        <taxon>Actinopterygii</taxon>
        <taxon>Neopterygii</taxon>
        <taxon>Teleostei</taxon>
        <taxon>Ostariophysi</taxon>
        <taxon>Siluriformes</taxon>
        <taxon>Siluridae</taxon>
        <taxon>Silurus</taxon>
    </lineage>
</organism>
<accession>A0A8T0BKR6</accession>
<feature type="compositionally biased region" description="Polar residues" evidence="1">
    <location>
        <begin position="154"/>
        <end position="166"/>
    </location>
</feature>
<keyword evidence="4" id="KW-1185">Reference proteome</keyword>
<proteinExistence type="predicted"/>